<comment type="caution">
    <text evidence="1">The sequence shown here is derived from an EMBL/GenBank/DDBJ whole genome shotgun (WGS) entry which is preliminary data.</text>
</comment>
<evidence type="ECO:0000313" key="2">
    <source>
        <dbReference type="Proteomes" id="UP001302602"/>
    </source>
</evidence>
<proteinExistence type="predicted"/>
<keyword evidence="2" id="KW-1185">Reference proteome</keyword>
<dbReference type="PROSITE" id="PS51257">
    <property type="entry name" value="PROKAR_LIPOPROTEIN"/>
    <property type="match status" value="1"/>
</dbReference>
<reference evidence="1" key="1">
    <citation type="journal article" date="2023" name="Mol. Phylogenet. Evol.">
        <title>Genome-scale phylogeny and comparative genomics of the fungal order Sordariales.</title>
        <authorList>
            <person name="Hensen N."/>
            <person name="Bonometti L."/>
            <person name="Westerberg I."/>
            <person name="Brannstrom I.O."/>
            <person name="Guillou S."/>
            <person name="Cros-Aarteil S."/>
            <person name="Calhoun S."/>
            <person name="Haridas S."/>
            <person name="Kuo A."/>
            <person name="Mondo S."/>
            <person name="Pangilinan J."/>
            <person name="Riley R."/>
            <person name="LaButti K."/>
            <person name="Andreopoulos B."/>
            <person name="Lipzen A."/>
            <person name="Chen C."/>
            <person name="Yan M."/>
            <person name="Daum C."/>
            <person name="Ng V."/>
            <person name="Clum A."/>
            <person name="Steindorff A."/>
            <person name="Ohm R.A."/>
            <person name="Martin F."/>
            <person name="Silar P."/>
            <person name="Natvig D.O."/>
            <person name="Lalanne C."/>
            <person name="Gautier V."/>
            <person name="Ament-Velasquez S.L."/>
            <person name="Kruys A."/>
            <person name="Hutchinson M.I."/>
            <person name="Powell A.J."/>
            <person name="Barry K."/>
            <person name="Miller A.N."/>
            <person name="Grigoriev I.V."/>
            <person name="Debuchy R."/>
            <person name="Gladieux P."/>
            <person name="Hiltunen Thoren M."/>
            <person name="Johannesson H."/>
        </authorList>
    </citation>
    <scope>NUCLEOTIDE SEQUENCE</scope>
    <source>
        <strain evidence="1">CBS 731.68</strain>
    </source>
</reference>
<evidence type="ECO:0000313" key="1">
    <source>
        <dbReference type="EMBL" id="KAK4122932.1"/>
    </source>
</evidence>
<dbReference type="Proteomes" id="UP001302602">
    <property type="component" value="Unassembled WGS sequence"/>
</dbReference>
<dbReference type="RefSeq" id="XP_062646703.1">
    <property type="nucleotide sequence ID" value="XM_062787603.1"/>
</dbReference>
<protein>
    <submittedName>
        <fullName evidence="1">Uncharacterized protein</fullName>
    </submittedName>
</protein>
<dbReference type="GeneID" id="87824373"/>
<sequence>MGASTRTPGLKFPLGGAQARPCFLGACVALGCQLAVPTRSSPMNNTVTLSCLALISSVPVDVSCERQPFALPATVVQFSHDGMMWLMRCAVTAAAGNGFTRAERRDQQRHLGFTESAD</sequence>
<dbReference type="AlphaFoldDB" id="A0AAN6Z2U5"/>
<dbReference type="EMBL" id="MU853230">
    <property type="protein sequence ID" value="KAK4122932.1"/>
    <property type="molecule type" value="Genomic_DNA"/>
</dbReference>
<accession>A0AAN6Z2U5</accession>
<gene>
    <name evidence="1" type="ORF">N657DRAFT_488041</name>
</gene>
<name>A0AAN6Z2U5_9PEZI</name>
<reference evidence="1" key="2">
    <citation type="submission" date="2023-05" db="EMBL/GenBank/DDBJ databases">
        <authorList>
            <consortium name="Lawrence Berkeley National Laboratory"/>
            <person name="Steindorff A."/>
            <person name="Hensen N."/>
            <person name="Bonometti L."/>
            <person name="Westerberg I."/>
            <person name="Brannstrom I.O."/>
            <person name="Guillou S."/>
            <person name="Cros-Aarteil S."/>
            <person name="Calhoun S."/>
            <person name="Haridas S."/>
            <person name="Kuo A."/>
            <person name="Mondo S."/>
            <person name="Pangilinan J."/>
            <person name="Riley R."/>
            <person name="Labutti K."/>
            <person name="Andreopoulos B."/>
            <person name="Lipzen A."/>
            <person name="Chen C."/>
            <person name="Yanf M."/>
            <person name="Daum C."/>
            <person name="Ng V."/>
            <person name="Clum A."/>
            <person name="Ohm R."/>
            <person name="Martin F."/>
            <person name="Silar P."/>
            <person name="Natvig D."/>
            <person name="Lalanne C."/>
            <person name="Gautier V."/>
            <person name="Ament-Velasquez S.L."/>
            <person name="Kruys A."/>
            <person name="Hutchinson M.I."/>
            <person name="Powell A.J."/>
            <person name="Barry K."/>
            <person name="Miller A.N."/>
            <person name="Grigoriev I.V."/>
            <person name="Debuchy R."/>
            <person name="Gladieux P."/>
            <person name="Thoren M.H."/>
            <person name="Johannesson H."/>
        </authorList>
    </citation>
    <scope>NUCLEOTIDE SEQUENCE</scope>
    <source>
        <strain evidence="1">CBS 731.68</strain>
    </source>
</reference>
<organism evidence="1 2">
    <name type="scientific">Parathielavia appendiculata</name>
    <dbReference type="NCBI Taxonomy" id="2587402"/>
    <lineage>
        <taxon>Eukaryota</taxon>
        <taxon>Fungi</taxon>
        <taxon>Dikarya</taxon>
        <taxon>Ascomycota</taxon>
        <taxon>Pezizomycotina</taxon>
        <taxon>Sordariomycetes</taxon>
        <taxon>Sordariomycetidae</taxon>
        <taxon>Sordariales</taxon>
        <taxon>Chaetomiaceae</taxon>
        <taxon>Parathielavia</taxon>
    </lineage>
</organism>